<comment type="cofactor">
    <cofactor evidence="1">
        <name>Co(2+)</name>
        <dbReference type="ChEBI" id="CHEBI:48828"/>
    </cofactor>
</comment>
<organism evidence="19 20">
    <name type="scientific">Mucinivorans hirudinis</name>
    <dbReference type="NCBI Taxonomy" id="1433126"/>
    <lineage>
        <taxon>Bacteria</taxon>
        <taxon>Pseudomonadati</taxon>
        <taxon>Bacteroidota</taxon>
        <taxon>Bacteroidia</taxon>
        <taxon>Bacteroidales</taxon>
        <taxon>Rikenellaceae</taxon>
        <taxon>Mucinivorans</taxon>
    </lineage>
</organism>
<accession>A0A060RBQ9</accession>
<dbReference type="Pfam" id="PF07687">
    <property type="entry name" value="M20_dimer"/>
    <property type="match status" value="1"/>
</dbReference>
<dbReference type="Pfam" id="PF01546">
    <property type="entry name" value="Peptidase_M20"/>
    <property type="match status" value="1"/>
</dbReference>
<proteinExistence type="inferred from homology"/>
<evidence type="ECO:0000256" key="10">
    <source>
        <dbReference type="ARBA" id="ARBA00038976"/>
    </source>
</evidence>
<dbReference type="GO" id="GO:0070573">
    <property type="term" value="F:metallodipeptidase activity"/>
    <property type="evidence" value="ECO:0007669"/>
    <property type="project" value="TreeGrafter"/>
</dbReference>
<dbReference type="eggNOG" id="COG2195">
    <property type="taxonomic scope" value="Bacteria"/>
</dbReference>
<sequence length="482" mass="52503">MKMIRDLEPQKLWSRFADICAIPHPSKQEAAICDYVIAFAKSHGLDYTQDATGNIVVRKAATAGYETHPAVILQAHLDMVPQKNSDKAFDFATDAIETYIDGDWVKAHGTTLGADNGIGCAAMLSILESNDLQHPAIEALFTVDEETGLVGANGLSRDMLTGATLLNLDSEDEGELYVGCAGAVNTTAELLYKEDSTTNEVVSYGLEIKGLKGGHSGLEIRLQRANANKVLVRFIREQAVANGLRISTFDGGGLRNAIPREARAVVIVPRANATAFEKAAEKFAEDITREWALVEDAISFTVKTTEKPSILVGKEDQRRIIAALTAAPNGVFRMSDAMTGLVETSTNMSRVAIGGGKLEVLFMTRCMVNYGKRELAAMIRSVFELAGAKVVEENDYDGWAPNMNSNILKTMQEGYQQLYGKIPEIRAIHAGLECGIIGGKYPALDMISIGPTMRFPHSPDEKVNIPTVKKFYDFLVYTLSKL</sequence>
<dbReference type="SUPFAM" id="SSF53187">
    <property type="entry name" value="Zn-dependent exopeptidases"/>
    <property type="match status" value="1"/>
</dbReference>
<dbReference type="HOGENOM" id="CLU_028526_0_0_10"/>
<dbReference type="EMBL" id="HG934468">
    <property type="protein sequence ID" value="CDN33091.1"/>
    <property type="molecule type" value="Genomic_DNA"/>
</dbReference>
<keyword evidence="7" id="KW-0482">Metalloprotease</keyword>
<evidence type="ECO:0000256" key="4">
    <source>
        <dbReference type="ARBA" id="ARBA00022723"/>
    </source>
</evidence>
<keyword evidence="8" id="KW-0170">Cobalt</keyword>
<evidence type="ECO:0000256" key="16">
    <source>
        <dbReference type="ARBA" id="ARBA00077688"/>
    </source>
</evidence>
<keyword evidence="6" id="KW-0862">Zinc</keyword>
<evidence type="ECO:0000256" key="2">
    <source>
        <dbReference type="ARBA" id="ARBA00001947"/>
    </source>
</evidence>
<comment type="similarity">
    <text evidence="12">Belongs to the peptidase M20C family.</text>
</comment>
<dbReference type="PANTHER" id="PTHR43501">
    <property type="entry name" value="CYTOSOL NON-SPECIFIC DIPEPTIDASE"/>
    <property type="match status" value="1"/>
</dbReference>
<dbReference type="InterPro" id="IPR011650">
    <property type="entry name" value="Peptidase_M20_dimer"/>
</dbReference>
<evidence type="ECO:0000256" key="1">
    <source>
        <dbReference type="ARBA" id="ARBA00001941"/>
    </source>
</evidence>
<dbReference type="CDD" id="cd03890">
    <property type="entry name" value="M20_pepD"/>
    <property type="match status" value="1"/>
</dbReference>
<dbReference type="KEGG" id="rbc:BN938_3029"/>
<evidence type="ECO:0000256" key="14">
    <source>
        <dbReference type="ARBA" id="ARBA00075285"/>
    </source>
</evidence>
<dbReference type="InterPro" id="IPR002933">
    <property type="entry name" value="Peptidase_M20"/>
</dbReference>
<dbReference type="STRING" id="1433126.BN938_3029"/>
<dbReference type="InterPro" id="IPR001160">
    <property type="entry name" value="Peptidase_M20C"/>
</dbReference>
<evidence type="ECO:0000256" key="8">
    <source>
        <dbReference type="ARBA" id="ARBA00023285"/>
    </source>
</evidence>
<evidence type="ECO:0000256" key="15">
    <source>
        <dbReference type="ARBA" id="ARBA00076004"/>
    </source>
</evidence>
<keyword evidence="20" id="KW-1185">Reference proteome</keyword>
<keyword evidence="4" id="KW-0479">Metal-binding</keyword>
<dbReference type="PIRSF" id="PIRSF016599">
    <property type="entry name" value="Xaa-His_dipept"/>
    <property type="match status" value="1"/>
</dbReference>
<comment type="cofactor">
    <cofactor evidence="2">
        <name>Zn(2+)</name>
        <dbReference type="ChEBI" id="CHEBI:29105"/>
    </cofactor>
</comment>
<dbReference type="Gene3D" id="3.40.630.10">
    <property type="entry name" value="Zn peptidases"/>
    <property type="match status" value="2"/>
</dbReference>
<evidence type="ECO:0000256" key="9">
    <source>
        <dbReference type="ARBA" id="ARBA00036421"/>
    </source>
</evidence>
<keyword evidence="5" id="KW-0378">Hydrolase</keyword>
<evidence type="ECO:0000313" key="19">
    <source>
        <dbReference type="EMBL" id="CDN33091.1"/>
    </source>
</evidence>
<comment type="catalytic activity">
    <reaction evidence="9">
        <text>Hydrolysis of dipeptides, preferentially hydrophobic dipeptides including prolyl amino acids.</text>
        <dbReference type="EC" id="3.4.13.18"/>
    </reaction>
</comment>
<protein>
    <recommendedName>
        <fullName evidence="13">Cytosol non-specific dipeptidase</fullName>
        <ecNumber evidence="10">3.4.13.18</ecNumber>
    </recommendedName>
    <alternativeName>
        <fullName evidence="16">Aminoacyl-histidine dipeptidase</fullName>
    </alternativeName>
    <alternativeName>
        <fullName evidence="15">Beta-alanyl-histidine dipeptidase</fullName>
    </alternativeName>
    <alternativeName>
        <fullName evidence="14">Carnosinase</fullName>
    </alternativeName>
    <alternativeName>
        <fullName evidence="11">Peptidase D</fullName>
    </alternativeName>
    <alternativeName>
        <fullName evidence="17">Xaa-His dipeptidase</fullName>
    </alternativeName>
</protein>
<evidence type="ECO:0000313" key="20">
    <source>
        <dbReference type="Proteomes" id="UP000027616"/>
    </source>
</evidence>
<reference evidence="19 20" key="1">
    <citation type="journal article" date="2015" name="Genome Announc.">
        <title>Complete Genome Sequence of the Novel Leech Symbiont Mucinivorans hirudinis M3T.</title>
        <authorList>
            <person name="Nelson M.C."/>
            <person name="Bomar L."/>
            <person name="Graf J."/>
        </authorList>
    </citation>
    <scope>NUCLEOTIDE SEQUENCE [LARGE SCALE GENOMIC DNA]</scope>
    <source>
        <strain evidence="20">M3</strain>
    </source>
</reference>
<dbReference type="GO" id="GO:0006508">
    <property type="term" value="P:proteolysis"/>
    <property type="evidence" value="ECO:0007669"/>
    <property type="project" value="UniProtKB-KW"/>
</dbReference>
<evidence type="ECO:0000256" key="5">
    <source>
        <dbReference type="ARBA" id="ARBA00022801"/>
    </source>
</evidence>
<dbReference type="GO" id="GO:0046872">
    <property type="term" value="F:metal ion binding"/>
    <property type="evidence" value="ECO:0007669"/>
    <property type="project" value="UniProtKB-KW"/>
</dbReference>
<dbReference type="GO" id="GO:0005829">
    <property type="term" value="C:cytosol"/>
    <property type="evidence" value="ECO:0007669"/>
    <property type="project" value="TreeGrafter"/>
</dbReference>
<evidence type="ECO:0000256" key="3">
    <source>
        <dbReference type="ARBA" id="ARBA00022670"/>
    </source>
</evidence>
<dbReference type="Proteomes" id="UP000027616">
    <property type="component" value="Chromosome I"/>
</dbReference>
<evidence type="ECO:0000256" key="17">
    <source>
        <dbReference type="ARBA" id="ARBA00078074"/>
    </source>
</evidence>
<feature type="domain" description="Peptidase M20 dimerisation" evidence="18">
    <location>
        <begin position="207"/>
        <end position="289"/>
    </location>
</feature>
<evidence type="ECO:0000256" key="12">
    <source>
        <dbReference type="ARBA" id="ARBA00061423"/>
    </source>
</evidence>
<dbReference type="PATRIC" id="fig|1433126.3.peg.2996"/>
<gene>
    <name evidence="19" type="ORF">BN938_3029</name>
</gene>
<dbReference type="NCBIfam" id="TIGR01893">
    <property type="entry name" value="aa-his-dipept"/>
    <property type="match status" value="1"/>
</dbReference>
<dbReference type="FunFam" id="3.40.630.10:FF:000018">
    <property type="entry name" value="Aminoacyl-histidine dipeptidase PepD"/>
    <property type="match status" value="1"/>
</dbReference>
<evidence type="ECO:0000256" key="6">
    <source>
        <dbReference type="ARBA" id="ARBA00022833"/>
    </source>
</evidence>
<evidence type="ECO:0000256" key="11">
    <source>
        <dbReference type="ARBA" id="ARBA00044252"/>
    </source>
</evidence>
<evidence type="ECO:0000259" key="18">
    <source>
        <dbReference type="Pfam" id="PF07687"/>
    </source>
</evidence>
<dbReference type="AlphaFoldDB" id="A0A060RBQ9"/>
<dbReference type="PRINTS" id="PR00934">
    <property type="entry name" value="XHISDIPTASE"/>
</dbReference>
<name>A0A060RBQ9_9BACT</name>
<dbReference type="FunFam" id="3.40.630.10:FF:000015">
    <property type="entry name" value="Aminoacyl-histidine dipeptidase PepD"/>
    <property type="match status" value="1"/>
</dbReference>
<evidence type="ECO:0000256" key="13">
    <source>
        <dbReference type="ARBA" id="ARBA00071271"/>
    </source>
</evidence>
<dbReference type="EC" id="3.4.13.18" evidence="10"/>
<dbReference type="PANTHER" id="PTHR43501:SF1">
    <property type="entry name" value="CYTOSOL NON-SPECIFIC DIPEPTIDASE"/>
    <property type="match status" value="1"/>
</dbReference>
<keyword evidence="3" id="KW-0645">Protease</keyword>
<evidence type="ECO:0000256" key="7">
    <source>
        <dbReference type="ARBA" id="ARBA00023049"/>
    </source>
</evidence>